<accession>A0A835A732</accession>
<protein>
    <recommendedName>
        <fullName evidence="2">Bifunctional inhibitor/plant lipid transfer protein/seed storage helical domain-containing protein</fullName>
    </recommendedName>
</protein>
<comment type="caution">
    <text evidence="3">The sequence shown here is derived from an EMBL/GenBank/DDBJ whole genome shotgun (WGS) entry which is preliminary data.</text>
</comment>
<proteinExistence type="predicted"/>
<feature type="domain" description="Bifunctional inhibitor/plant lipid transfer protein/seed storage helical" evidence="2">
    <location>
        <begin position="16"/>
        <end position="105"/>
    </location>
</feature>
<dbReference type="Pfam" id="PF14368">
    <property type="entry name" value="LTP_2"/>
    <property type="match status" value="1"/>
</dbReference>
<feature type="signal peptide" evidence="1">
    <location>
        <begin position="1"/>
        <end position="27"/>
    </location>
</feature>
<name>A0A835A732_9POAL</name>
<dbReference type="PANTHER" id="PTHR33286:SF44">
    <property type="entry name" value="5A2 PROTEIN"/>
    <property type="match status" value="1"/>
</dbReference>
<evidence type="ECO:0000256" key="1">
    <source>
        <dbReference type="SAM" id="SignalP"/>
    </source>
</evidence>
<dbReference type="InterPro" id="IPR016140">
    <property type="entry name" value="Bifunc_inhib/LTP/seed_store"/>
</dbReference>
<dbReference type="InterPro" id="IPR036312">
    <property type="entry name" value="Bifun_inhib/LTP/seed_sf"/>
</dbReference>
<dbReference type="Proteomes" id="UP000636709">
    <property type="component" value="Unassembled WGS sequence"/>
</dbReference>
<evidence type="ECO:0000313" key="3">
    <source>
        <dbReference type="EMBL" id="KAF8643647.1"/>
    </source>
</evidence>
<organism evidence="3 4">
    <name type="scientific">Digitaria exilis</name>
    <dbReference type="NCBI Taxonomy" id="1010633"/>
    <lineage>
        <taxon>Eukaryota</taxon>
        <taxon>Viridiplantae</taxon>
        <taxon>Streptophyta</taxon>
        <taxon>Embryophyta</taxon>
        <taxon>Tracheophyta</taxon>
        <taxon>Spermatophyta</taxon>
        <taxon>Magnoliopsida</taxon>
        <taxon>Liliopsida</taxon>
        <taxon>Poales</taxon>
        <taxon>Poaceae</taxon>
        <taxon>PACMAD clade</taxon>
        <taxon>Panicoideae</taxon>
        <taxon>Panicodae</taxon>
        <taxon>Paniceae</taxon>
        <taxon>Anthephorinae</taxon>
        <taxon>Digitaria</taxon>
    </lineage>
</organism>
<keyword evidence="1" id="KW-0732">Signal</keyword>
<evidence type="ECO:0000259" key="2">
    <source>
        <dbReference type="Pfam" id="PF14368"/>
    </source>
</evidence>
<evidence type="ECO:0000313" key="4">
    <source>
        <dbReference type="Proteomes" id="UP000636709"/>
    </source>
</evidence>
<dbReference type="EMBL" id="JACEFO010003178">
    <property type="protein sequence ID" value="KAF8643647.1"/>
    <property type="molecule type" value="Genomic_DNA"/>
</dbReference>
<sequence>MMPIKVVLQLLLFALVFTLFTTRQTHGEKDCYRQKLVIKFKCWETIKLGVPYVAPSQECIRLIRRSDMVCICRAITEEDEEEISVAKLLQLADECNKSVPFGTKCGCKYHILYSYSFCSKIVSYIIYVNKYNGVKFVSQLTPFDHHYLRHQGYIHETS</sequence>
<dbReference type="AlphaFoldDB" id="A0A835A732"/>
<reference evidence="3" key="1">
    <citation type="submission" date="2020-07" db="EMBL/GenBank/DDBJ databases">
        <title>Genome sequence and genetic diversity analysis of an under-domesticated orphan crop, white fonio (Digitaria exilis).</title>
        <authorList>
            <person name="Bennetzen J.L."/>
            <person name="Chen S."/>
            <person name="Ma X."/>
            <person name="Wang X."/>
            <person name="Yssel A.E.J."/>
            <person name="Chaluvadi S.R."/>
            <person name="Johnson M."/>
            <person name="Gangashetty P."/>
            <person name="Hamidou F."/>
            <person name="Sanogo M.D."/>
            <person name="Zwaenepoel A."/>
            <person name="Wallace J."/>
            <person name="Van De Peer Y."/>
            <person name="Van Deynze A."/>
        </authorList>
    </citation>
    <scope>NUCLEOTIDE SEQUENCE</scope>
    <source>
        <tissue evidence="3">Leaves</tissue>
    </source>
</reference>
<dbReference type="PANTHER" id="PTHR33286">
    <property type="entry name" value="BIFUNCTIONAL INHIBITOR/LIPID-TRANSFER PROTEIN/SEED STORAGE 2S ALBUMIN SUPERFAMILY PROTEIN"/>
    <property type="match status" value="1"/>
</dbReference>
<keyword evidence="4" id="KW-1185">Reference proteome</keyword>
<dbReference type="OrthoDB" id="654726at2759"/>
<feature type="chain" id="PRO_5032735989" description="Bifunctional inhibitor/plant lipid transfer protein/seed storage helical domain-containing protein" evidence="1">
    <location>
        <begin position="28"/>
        <end position="158"/>
    </location>
</feature>
<gene>
    <name evidence="3" type="ORF">HU200_066703</name>
</gene>
<dbReference type="Gene3D" id="1.10.110.10">
    <property type="entry name" value="Plant lipid-transfer and hydrophobic proteins"/>
    <property type="match status" value="1"/>
</dbReference>